<dbReference type="Proteomes" id="UP001205046">
    <property type="component" value="Unassembled WGS sequence"/>
</dbReference>
<dbReference type="InterPro" id="IPR039422">
    <property type="entry name" value="MarR/SlyA-like"/>
</dbReference>
<dbReference type="Pfam" id="PF12802">
    <property type="entry name" value="MarR_2"/>
    <property type="match status" value="1"/>
</dbReference>
<dbReference type="SMART" id="SM00347">
    <property type="entry name" value="HTH_MARR"/>
    <property type="match status" value="1"/>
</dbReference>
<reference evidence="2 3" key="1">
    <citation type="submission" date="2022-04" db="EMBL/GenBank/DDBJ databases">
        <title>Human microbiome associated bacterial genomes.</title>
        <authorList>
            <person name="Sandstrom S."/>
            <person name="Salamzade R."/>
            <person name="Kalan L.R."/>
        </authorList>
    </citation>
    <scope>NUCLEOTIDE SEQUENCE [LARGE SCALE GENOMIC DNA]</scope>
    <source>
        <strain evidence="3">p3-SID767</strain>
    </source>
</reference>
<name>A0ABT2HTH1_9MICC</name>
<evidence type="ECO:0000313" key="3">
    <source>
        <dbReference type="Proteomes" id="UP001205046"/>
    </source>
</evidence>
<keyword evidence="3" id="KW-1185">Reference proteome</keyword>
<dbReference type="SUPFAM" id="SSF46785">
    <property type="entry name" value="Winged helix' DNA-binding domain"/>
    <property type="match status" value="1"/>
</dbReference>
<accession>A0ABT2HTH1</accession>
<evidence type="ECO:0000313" key="2">
    <source>
        <dbReference type="EMBL" id="MCT1607790.1"/>
    </source>
</evidence>
<dbReference type="PANTHER" id="PTHR33164">
    <property type="entry name" value="TRANSCRIPTIONAL REGULATOR, MARR FAMILY"/>
    <property type="match status" value="1"/>
</dbReference>
<dbReference type="InterPro" id="IPR036390">
    <property type="entry name" value="WH_DNA-bd_sf"/>
</dbReference>
<dbReference type="Gene3D" id="1.10.10.10">
    <property type="entry name" value="Winged helix-like DNA-binding domain superfamily/Winged helix DNA-binding domain"/>
    <property type="match status" value="1"/>
</dbReference>
<dbReference type="PROSITE" id="PS50995">
    <property type="entry name" value="HTH_MARR_2"/>
    <property type="match status" value="1"/>
</dbReference>
<protein>
    <submittedName>
        <fullName evidence="2">MarR family transcriptional regulator</fullName>
    </submittedName>
</protein>
<dbReference type="RefSeq" id="WP_260073660.1">
    <property type="nucleotide sequence ID" value="NZ_JALXMO010000041.1"/>
</dbReference>
<dbReference type="InterPro" id="IPR000835">
    <property type="entry name" value="HTH_MarR-typ"/>
</dbReference>
<feature type="domain" description="HTH marR-type" evidence="1">
    <location>
        <begin position="48"/>
        <end position="184"/>
    </location>
</feature>
<comment type="caution">
    <text evidence="2">The sequence shown here is derived from an EMBL/GenBank/DDBJ whole genome shotgun (WGS) entry which is preliminary data.</text>
</comment>
<sequence length="190" mass="21556">MPEDPTTLDIQDQQFTDEVRLSTGAPQVSRHQVSSGYWYDSRTAHPSAIDLLNLLREYRDAERDMRQRTQDSMRMGETDLVALRFLVRKRASGVVVRQRDLGAALKISAPAVTALVDRLVRDGYVQRVPHPDDRRSVAIEILAETDREIRETLSSMHSTMLEAAERLTDTERAGAAKFLQGLIRSVRESH</sequence>
<evidence type="ECO:0000259" key="1">
    <source>
        <dbReference type="PROSITE" id="PS50995"/>
    </source>
</evidence>
<dbReference type="InterPro" id="IPR036388">
    <property type="entry name" value="WH-like_DNA-bd_sf"/>
</dbReference>
<dbReference type="EMBL" id="JALXMO010000041">
    <property type="protein sequence ID" value="MCT1607790.1"/>
    <property type="molecule type" value="Genomic_DNA"/>
</dbReference>
<proteinExistence type="predicted"/>
<organism evidence="2 3">
    <name type="scientific">Nesterenkonia massiliensis</name>
    <dbReference type="NCBI Taxonomy" id="1232429"/>
    <lineage>
        <taxon>Bacteria</taxon>
        <taxon>Bacillati</taxon>
        <taxon>Actinomycetota</taxon>
        <taxon>Actinomycetes</taxon>
        <taxon>Micrococcales</taxon>
        <taxon>Micrococcaceae</taxon>
        <taxon>Nesterenkonia</taxon>
    </lineage>
</organism>
<dbReference type="PANTHER" id="PTHR33164:SF103">
    <property type="entry name" value="REGULATORY PROTEIN MARR"/>
    <property type="match status" value="1"/>
</dbReference>
<gene>
    <name evidence="2" type="ORF">M3B43_10770</name>
</gene>